<gene>
    <name evidence="4" type="ORF">WMO45_04840</name>
</gene>
<organism evidence="4 5">
    <name type="scientific">Flavonifractor hominis</name>
    <dbReference type="NCBI Taxonomy" id="3133178"/>
    <lineage>
        <taxon>Bacteria</taxon>
        <taxon>Bacillati</taxon>
        <taxon>Bacillota</taxon>
        <taxon>Clostridia</taxon>
        <taxon>Eubacteriales</taxon>
        <taxon>Oscillospiraceae</taxon>
        <taxon>Flavonifractor</taxon>
    </lineage>
</organism>
<dbReference type="Pfam" id="PF07508">
    <property type="entry name" value="Recombinase"/>
    <property type="match status" value="1"/>
</dbReference>
<dbReference type="EMBL" id="JBBMFT010000002">
    <property type="protein sequence ID" value="MEQ2455840.1"/>
    <property type="molecule type" value="Genomic_DNA"/>
</dbReference>
<dbReference type="InterPro" id="IPR036162">
    <property type="entry name" value="Resolvase-like_N_sf"/>
</dbReference>
<dbReference type="InterPro" id="IPR025827">
    <property type="entry name" value="Zn_ribbon_recom_dom"/>
</dbReference>
<dbReference type="Proteomes" id="UP001440599">
    <property type="component" value="Unassembled WGS sequence"/>
</dbReference>
<dbReference type="InterPro" id="IPR011109">
    <property type="entry name" value="DNA_bind_recombinase_dom"/>
</dbReference>
<feature type="domain" description="Recombinase" evidence="3">
    <location>
        <begin position="162"/>
        <end position="298"/>
    </location>
</feature>
<dbReference type="InterPro" id="IPR006119">
    <property type="entry name" value="Resolv_N"/>
</dbReference>
<proteinExistence type="predicted"/>
<dbReference type="Gene3D" id="3.40.50.1390">
    <property type="entry name" value="Resolvase, N-terminal catalytic domain"/>
    <property type="match status" value="1"/>
</dbReference>
<reference evidence="4 5" key="1">
    <citation type="submission" date="2024-03" db="EMBL/GenBank/DDBJ databases">
        <title>Human intestinal bacterial collection.</title>
        <authorList>
            <person name="Pauvert C."/>
            <person name="Hitch T.C.A."/>
            <person name="Clavel T."/>
        </authorList>
    </citation>
    <scope>NUCLEOTIDE SEQUENCE [LARGE SCALE GENOMIC DNA]</scope>
    <source>
        <strain evidence="4 5">CLA-AP-H34</strain>
    </source>
</reference>
<comment type="caution">
    <text evidence="4">The sequence shown here is derived from an EMBL/GenBank/DDBJ whole genome shotgun (WGS) entry which is preliminary data.</text>
</comment>
<dbReference type="SMART" id="SM00857">
    <property type="entry name" value="Resolvase"/>
    <property type="match status" value="1"/>
</dbReference>
<dbReference type="Gene3D" id="3.90.1750.20">
    <property type="entry name" value="Putative Large Serine Recombinase, Chain B, Domain 2"/>
    <property type="match status" value="1"/>
</dbReference>
<dbReference type="PROSITE" id="PS51737">
    <property type="entry name" value="RECOMBINASE_DNA_BIND"/>
    <property type="match status" value="1"/>
</dbReference>
<keyword evidence="5" id="KW-1185">Reference proteome</keyword>
<feature type="domain" description="Resolvase/invertase-type recombinase catalytic" evidence="2">
    <location>
        <begin position="4"/>
        <end position="154"/>
    </location>
</feature>
<feature type="coiled-coil region" evidence="1">
    <location>
        <begin position="392"/>
        <end position="447"/>
    </location>
</feature>
<dbReference type="PANTHER" id="PTHR30461:SF23">
    <property type="entry name" value="DNA RECOMBINASE-RELATED"/>
    <property type="match status" value="1"/>
</dbReference>
<evidence type="ECO:0000259" key="3">
    <source>
        <dbReference type="PROSITE" id="PS51737"/>
    </source>
</evidence>
<dbReference type="SUPFAM" id="SSF53041">
    <property type="entry name" value="Resolvase-like"/>
    <property type="match status" value="1"/>
</dbReference>
<name>A0ABV1EMK8_9FIRM</name>
<dbReference type="InterPro" id="IPR050639">
    <property type="entry name" value="SSR_resolvase"/>
</dbReference>
<dbReference type="PROSITE" id="PS51736">
    <property type="entry name" value="RECOMBINASES_3"/>
    <property type="match status" value="1"/>
</dbReference>
<dbReference type="InterPro" id="IPR038109">
    <property type="entry name" value="DNA_bind_recomb_sf"/>
</dbReference>
<dbReference type="RefSeq" id="WP_349139440.1">
    <property type="nucleotide sequence ID" value="NZ_JBBMFT010000002.1"/>
</dbReference>
<dbReference type="Pfam" id="PF00239">
    <property type="entry name" value="Resolvase"/>
    <property type="match status" value="1"/>
</dbReference>
<protein>
    <submittedName>
        <fullName evidence="4">Recombinase family protein</fullName>
    </submittedName>
</protein>
<dbReference type="Pfam" id="PF13408">
    <property type="entry name" value="Zn_ribbon_recom"/>
    <property type="match status" value="1"/>
</dbReference>
<evidence type="ECO:0000256" key="1">
    <source>
        <dbReference type="SAM" id="Coils"/>
    </source>
</evidence>
<evidence type="ECO:0000259" key="2">
    <source>
        <dbReference type="PROSITE" id="PS51736"/>
    </source>
</evidence>
<accession>A0ABV1EMK8</accession>
<keyword evidence="1" id="KW-0175">Coiled coil</keyword>
<evidence type="ECO:0000313" key="4">
    <source>
        <dbReference type="EMBL" id="MEQ2455840.1"/>
    </source>
</evidence>
<sequence length="508" mass="57023">MAPRVGLYLRLSREDEGEGELSMSIANQEAFLRRYAEERDWPVARVYADDGYSGTHFERPAFRQMLEDIEAGYINLVMTKDLSRLGRDQSGTIYYYQCYFPLHGVRYIAVAEGFDTAANTSGIALPFLAAANDFYTADISRKVRAALDVRRRGGWFIGASPPLGYAKDPKEKGRLCPDPGTAWIARAVFETYLGCQSVLGTAKRLTERGVPTPAQCRGSGEGRFPGVWSDTTVRRILTNPTYAGDLTQGWSEKISYKLRQRRARPREQWVTVCQTHEPLIPPTQFRQVQQLLAVRGYRAGEGTGHLLTGLAFCADCGSPMTYVRESPTRTYMVCQGYRRSGRLGLCTAHRVREDAVLEGIRVRLAELGAGLNGTELAAATAAAKHSGGGQQRRALEREVERCRRAADSLYQDRLSGVLEEEEFAELFQANRDKRRAAQARLAALEQQKADEADWEKRVEHLLRFEELTRPVLLALVERVEVHADKRVKLYFRFAEPVKTVETRKAGGA</sequence>
<evidence type="ECO:0000313" key="5">
    <source>
        <dbReference type="Proteomes" id="UP001440599"/>
    </source>
</evidence>
<dbReference type="PANTHER" id="PTHR30461">
    <property type="entry name" value="DNA-INVERTASE FROM LAMBDOID PROPHAGE"/>
    <property type="match status" value="1"/>
</dbReference>